<dbReference type="EMBL" id="CZPT02001289">
    <property type="protein sequence ID" value="SCU69689.1"/>
    <property type="molecule type" value="Genomic_DNA"/>
</dbReference>
<evidence type="ECO:0000313" key="2">
    <source>
        <dbReference type="EMBL" id="SCU69689.1"/>
    </source>
</evidence>
<proteinExistence type="predicted"/>
<feature type="compositionally biased region" description="Basic residues" evidence="1">
    <location>
        <begin position="767"/>
        <end position="781"/>
    </location>
</feature>
<evidence type="ECO:0000256" key="1">
    <source>
        <dbReference type="SAM" id="MobiDB-lite"/>
    </source>
</evidence>
<dbReference type="Proteomes" id="UP000195570">
    <property type="component" value="Unassembled WGS sequence"/>
</dbReference>
<keyword evidence="3" id="KW-1185">Reference proteome</keyword>
<organism evidence="2 3">
    <name type="scientific">Trypanosoma equiperdum</name>
    <dbReference type="NCBI Taxonomy" id="5694"/>
    <lineage>
        <taxon>Eukaryota</taxon>
        <taxon>Discoba</taxon>
        <taxon>Euglenozoa</taxon>
        <taxon>Kinetoplastea</taxon>
        <taxon>Metakinetoplastina</taxon>
        <taxon>Trypanosomatida</taxon>
        <taxon>Trypanosomatidae</taxon>
        <taxon>Trypanosoma</taxon>
    </lineage>
</organism>
<dbReference type="AlphaFoldDB" id="A0A1G4ICG2"/>
<dbReference type="RefSeq" id="XP_067080605.1">
    <property type="nucleotide sequence ID" value="XM_067224504.1"/>
</dbReference>
<feature type="compositionally biased region" description="Basic and acidic residues" evidence="1">
    <location>
        <begin position="930"/>
        <end position="940"/>
    </location>
</feature>
<feature type="compositionally biased region" description="Basic and acidic residues" evidence="1">
    <location>
        <begin position="722"/>
        <end position="740"/>
    </location>
</feature>
<feature type="region of interest" description="Disordered" evidence="1">
    <location>
        <begin position="667"/>
        <end position="974"/>
    </location>
</feature>
<name>A0A1G4ICG2_TRYEQ</name>
<accession>A0A1G4ICG2</accession>
<dbReference type="GeneID" id="92375198"/>
<feature type="compositionally biased region" description="Basic residues" evidence="1">
    <location>
        <begin position="901"/>
        <end position="910"/>
    </location>
</feature>
<evidence type="ECO:0000313" key="3">
    <source>
        <dbReference type="Proteomes" id="UP000195570"/>
    </source>
</evidence>
<feature type="compositionally biased region" description="Basic residues" evidence="1">
    <location>
        <begin position="814"/>
        <end position="832"/>
    </location>
</feature>
<feature type="compositionally biased region" description="Basic residues" evidence="1">
    <location>
        <begin position="706"/>
        <end position="717"/>
    </location>
</feature>
<comment type="caution">
    <text evidence="2">The sequence shown here is derived from an EMBL/GenBank/DDBJ whole genome shotgun (WGS) entry which is preliminary data.</text>
</comment>
<gene>
    <name evidence="2" type="ORF">TEOVI_000125800</name>
</gene>
<feature type="compositionally biased region" description="Basic and acidic residues" evidence="1">
    <location>
        <begin position="782"/>
        <end position="805"/>
    </location>
</feature>
<protein>
    <submittedName>
        <fullName evidence="2">Uncharacterized protein</fullName>
    </submittedName>
</protein>
<dbReference type="VEuPathDB" id="TriTrypDB:TEOVI_000125800"/>
<sequence>MWHSFLRLNPLSRLLMRCHHRHHRTALAGFSGCGIASSALQNPLRACMCTLSQHSGETTDSCSDVHSSAVGATVSSKSVRMTCDLHGTSSTQTQVEEMSGESMDLKRMLFSLKDHNTGAVTCLDVEERLRNVELLDEWCVRKLFRDSGWVSKVQEEGETAPQYRNIIGEHRILRNMLERFVSNRAMWHDELIELLQLVLKRGAEVQESKDLLDVGFRNGEKHPVTHHNLTLNRVHSRCSRAVVECCHTGVVAFDAAIIWNSLRRISDSSCFYSYGLQGVLWEFLHYGSNSSGDPRELWHMFVAFYRNMRVAPSTKRPLFSSHDMIITLTETEFQEDTRESVMAGVMGENELTENVVDGVSLNWPEGWKAKDPTHLSEEGFPADCKRRTNCNARHQRYLTDTFYINMIEPSEVLTGCHNSCGSEISTEELEQEKGRAATGGWWRGEERNVINPMNGELEDIHLTQLWHLFQNMRIDEIVDVYRTVCGGFGALQAEVYVDIMTRRALLMLFFARDEVRAITPPPVTYQRLSSLHNELLCLSSWCLASPQRNSFLVAPPRPFEELPLQDQLSYSCFGQLHAPRMPRRFCLPKSAATPEELYRWYCEMYPLFSSSCDSRVAAEVLDSNQKDSCNSSAVGTSCTWPRFEWLNELQQSSLRFPFGDSVYFQSTSYSTPDTTEPLAMTGTRPRTSNEATGDASGARTESSREAHKRRTRHRKNRGSSTPHEEVRHITSDGESSHESAECAAGDTPSEEPAVLKNVSRQREHSKGAKKTSKTKEKHHHQRSSDKLRTEDVQRSADEGKPEEPRLTGGEPMRRGRPRGSKKKQSAKGKHHRGSVDGISKRQSVTTNEVSKRKKGPKGTKSTPKTYEEVWYPTPDSKASGEGTQLIPDAETNEEVESTKKVAIRRTHPKREKKDSHNVLKGRRYATAESESSREKIRSDTNDEANGDVVPVDTEPKRRGRPKKSGGIVGAQVEV</sequence>
<reference evidence="2" key="1">
    <citation type="submission" date="2016-09" db="EMBL/GenBank/DDBJ databases">
        <authorList>
            <person name="Hebert L."/>
            <person name="Moumen B."/>
        </authorList>
    </citation>
    <scope>NUCLEOTIDE SEQUENCE [LARGE SCALE GENOMIC DNA]</scope>
    <source>
        <strain evidence="2">OVI</strain>
    </source>
</reference>